<keyword evidence="3" id="KW-1185">Reference proteome</keyword>
<feature type="compositionally biased region" description="Pro residues" evidence="1">
    <location>
        <begin position="416"/>
        <end position="448"/>
    </location>
</feature>
<feature type="region of interest" description="Disordered" evidence="1">
    <location>
        <begin position="296"/>
        <end position="322"/>
    </location>
</feature>
<feature type="compositionally biased region" description="Pro residues" evidence="1">
    <location>
        <begin position="359"/>
        <end position="378"/>
    </location>
</feature>
<feature type="compositionally biased region" description="Basic and acidic residues" evidence="1">
    <location>
        <begin position="33"/>
        <end position="43"/>
    </location>
</feature>
<name>A0ABT5EGL7_9BACT</name>
<feature type="compositionally biased region" description="Low complexity" evidence="1">
    <location>
        <begin position="379"/>
        <end position="391"/>
    </location>
</feature>
<comment type="caution">
    <text evidence="2">The sequence shown here is derived from an EMBL/GenBank/DDBJ whole genome shotgun (WGS) entry which is preliminary data.</text>
</comment>
<evidence type="ECO:0000313" key="2">
    <source>
        <dbReference type="EMBL" id="MDC0740974.1"/>
    </source>
</evidence>
<evidence type="ECO:0000313" key="3">
    <source>
        <dbReference type="Proteomes" id="UP001221411"/>
    </source>
</evidence>
<feature type="region of interest" description="Disordered" evidence="1">
    <location>
        <begin position="1"/>
        <end position="43"/>
    </location>
</feature>
<feature type="region of interest" description="Disordered" evidence="1">
    <location>
        <begin position="352"/>
        <end position="501"/>
    </location>
</feature>
<reference evidence="2 3" key="1">
    <citation type="submission" date="2022-11" db="EMBL/GenBank/DDBJ databases">
        <title>Minimal conservation of predation-associated metabolite biosynthetic gene clusters underscores biosynthetic potential of Myxococcota including descriptions for ten novel species: Archangium lansinium sp. nov., Myxococcus landrumus sp. nov., Nannocystis bai.</title>
        <authorList>
            <person name="Ahearne A."/>
            <person name="Stevens C."/>
            <person name="Dowd S."/>
        </authorList>
    </citation>
    <scope>NUCLEOTIDE SEQUENCE [LARGE SCALE GENOMIC DNA]</scope>
    <source>
        <strain evidence="2 3">RJM3</strain>
    </source>
</reference>
<dbReference type="Proteomes" id="UP001221411">
    <property type="component" value="Unassembled WGS sequence"/>
</dbReference>
<feature type="compositionally biased region" description="Pro residues" evidence="1">
    <location>
        <begin position="392"/>
        <end position="401"/>
    </location>
</feature>
<feature type="compositionally biased region" description="Low complexity" evidence="1">
    <location>
        <begin position="449"/>
        <end position="459"/>
    </location>
</feature>
<dbReference type="RefSeq" id="WP_271916187.1">
    <property type="nucleotide sequence ID" value="NZ_JAQNDO010000001.1"/>
</dbReference>
<feature type="compositionally biased region" description="Low complexity" evidence="1">
    <location>
        <begin position="402"/>
        <end position="415"/>
    </location>
</feature>
<organism evidence="2 3">
    <name type="scientific">Polyangium mundeleinium</name>
    <dbReference type="NCBI Taxonomy" id="2995306"/>
    <lineage>
        <taxon>Bacteria</taxon>
        <taxon>Pseudomonadati</taxon>
        <taxon>Myxococcota</taxon>
        <taxon>Polyangia</taxon>
        <taxon>Polyangiales</taxon>
        <taxon>Polyangiaceae</taxon>
        <taxon>Polyangium</taxon>
    </lineage>
</organism>
<gene>
    <name evidence="2" type="ORF">POL67_06420</name>
</gene>
<accession>A0ABT5EGL7</accession>
<sequence>MKKKEPDDELDGTPPSAEQEAEDYGGHPLFPRPETESGPDRRRFDIIQLHRWYGPKNEYYERCPRDFLGSELRSLEQIVEMFGGQCTYQAIAKCSSTHRYQAHSEKWYVDGPARKPFYEEARRTPPSQPDPNAPYGQGPWGQPPGAPPCGPHAGPYPGYPPHYYPPPHAPPAPPPQQQTMDILGLMQLLLDRDAKTRAAEVQARAQVEVAQLQYQQSLLKLATERPNGLEQAREIFEFTKSVQPPTPREDSGPWKEAFEAMKDAKVQGGGEKGDELSLATLAPLLTGLVDLMKSRRAEPQAPQPPAPRPAPAPEPAPQPPVFDPATGAVYVFVPGVGHCRVVDPATVQAVQQQQRVATPAPPAPPAPQQPFAQPPQPFAQPAAQQPFAQPTPQQPFAPPAPRQAVAQQVPAVAYPQPQPVAQPQPAAPPAPPAYPQAPPVVQLAPPPAAYSQPQPAAHPVNDTYPPPPVTTQAPSPQFVPRGLQPWGRVGETPGARSDDPSQLLSTALASIPNGLPSDFEQTVREAMGSPIAQSITSHPKFKSIHDAASKGELTAEEAQEQALTFLKRAVGGES</sequence>
<feature type="compositionally biased region" description="Pro residues" evidence="1">
    <location>
        <begin position="141"/>
        <end position="150"/>
    </location>
</feature>
<evidence type="ECO:0000256" key="1">
    <source>
        <dbReference type="SAM" id="MobiDB-lite"/>
    </source>
</evidence>
<feature type="compositionally biased region" description="Pro residues" evidence="1">
    <location>
        <begin position="301"/>
        <end position="322"/>
    </location>
</feature>
<proteinExistence type="predicted"/>
<feature type="region of interest" description="Disordered" evidence="1">
    <location>
        <begin position="119"/>
        <end position="153"/>
    </location>
</feature>
<protein>
    <submittedName>
        <fullName evidence="2">Uncharacterized protein</fullName>
    </submittedName>
</protein>
<dbReference type="EMBL" id="JAQNDO010000001">
    <property type="protein sequence ID" value="MDC0740974.1"/>
    <property type="molecule type" value="Genomic_DNA"/>
</dbReference>